<dbReference type="AlphaFoldDB" id="G2YFE5"/>
<dbReference type="InParanoid" id="G2YFE5"/>
<protein>
    <submittedName>
        <fullName evidence="2">Uncharacterized protein</fullName>
    </submittedName>
</protein>
<organism evidence="2 3">
    <name type="scientific">Botryotinia fuckeliana (strain T4)</name>
    <name type="common">Noble rot fungus</name>
    <name type="synonym">Botrytis cinerea</name>
    <dbReference type="NCBI Taxonomy" id="999810"/>
    <lineage>
        <taxon>Eukaryota</taxon>
        <taxon>Fungi</taxon>
        <taxon>Dikarya</taxon>
        <taxon>Ascomycota</taxon>
        <taxon>Pezizomycotina</taxon>
        <taxon>Leotiomycetes</taxon>
        <taxon>Helotiales</taxon>
        <taxon>Sclerotiniaceae</taxon>
        <taxon>Botrytis</taxon>
    </lineage>
</organism>
<sequence>MFSAKRTMAYRHLRTFNNLLVVTLIFWVLYLLWWWGIREIFAERMKIDL</sequence>
<keyword evidence="1" id="KW-0472">Membrane</keyword>
<proteinExistence type="predicted"/>
<accession>G2YFE5</accession>
<feature type="transmembrane region" description="Helical" evidence="1">
    <location>
        <begin position="16"/>
        <end position="36"/>
    </location>
</feature>
<dbReference type="EMBL" id="FQ790326">
    <property type="protein sequence ID" value="CCD50493.1"/>
    <property type="molecule type" value="Genomic_DNA"/>
</dbReference>
<keyword evidence="1" id="KW-1133">Transmembrane helix</keyword>
<evidence type="ECO:0000313" key="2">
    <source>
        <dbReference type="EMBL" id="CCD50493.1"/>
    </source>
</evidence>
<keyword evidence="1" id="KW-0812">Transmembrane</keyword>
<reference evidence="3" key="1">
    <citation type="journal article" date="2011" name="PLoS Genet.">
        <title>Genomic analysis of the necrotrophic fungal pathogens Sclerotinia sclerotiorum and Botrytis cinerea.</title>
        <authorList>
            <person name="Amselem J."/>
            <person name="Cuomo C.A."/>
            <person name="van Kan J.A."/>
            <person name="Viaud M."/>
            <person name="Benito E.P."/>
            <person name="Couloux A."/>
            <person name="Coutinho P.M."/>
            <person name="de Vries R.P."/>
            <person name="Dyer P.S."/>
            <person name="Fillinger S."/>
            <person name="Fournier E."/>
            <person name="Gout L."/>
            <person name="Hahn M."/>
            <person name="Kohn L."/>
            <person name="Lapalu N."/>
            <person name="Plummer K.M."/>
            <person name="Pradier J.M."/>
            <person name="Quevillon E."/>
            <person name="Sharon A."/>
            <person name="Simon A."/>
            <person name="ten Have A."/>
            <person name="Tudzynski B."/>
            <person name="Tudzynski P."/>
            <person name="Wincker P."/>
            <person name="Andrew M."/>
            <person name="Anthouard V."/>
            <person name="Beever R.E."/>
            <person name="Beffa R."/>
            <person name="Benoit I."/>
            <person name="Bouzid O."/>
            <person name="Brault B."/>
            <person name="Chen Z."/>
            <person name="Choquer M."/>
            <person name="Collemare J."/>
            <person name="Cotton P."/>
            <person name="Danchin E.G."/>
            <person name="Da Silva C."/>
            <person name="Gautier A."/>
            <person name="Giraud C."/>
            <person name="Giraud T."/>
            <person name="Gonzalez C."/>
            <person name="Grossetete S."/>
            <person name="Guldener U."/>
            <person name="Henrissat B."/>
            <person name="Howlett B.J."/>
            <person name="Kodira C."/>
            <person name="Kretschmer M."/>
            <person name="Lappartient A."/>
            <person name="Leroch M."/>
            <person name="Levis C."/>
            <person name="Mauceli E."/>
            <person name="Neuveglise C."/>
            <person name="Oeser B."/>
            <person name="Pearson M."/>
            <person name="Poulain J."/>
            <person name="Poussereau N."/>
            <person name="Quesneville H."/>
            <person name="Rascle C."/>
            <person name="Schumacher J."/>
            <person name="Segurens B."/>
            <person name="Sexton A."/>
            <person name="Silva E."/>
            <person name="Sirven C."/>
            <person name="Soanes D.M."/>
            <person name="Talbot N.J."/>
            <person name="Templeton M."/>
            <person name="Yandava C."/>
            <person name="Yarden O."/>
            <person name="Zeng Q."/>
            <person name="Rollins J.A."/>
            <person name="Lebrun M.H."/>
            <person name="Dickman M."/>
        </authorList>
    </citation>
    <scope>NUCLEOTIDE SEQUENCE [LARGE SCALE GENOMIC DNA]</scope>
    <source>
        <strain evidence="3">T4</strain>
    </source>
</reference>
<dbReference type="Proteomes" id="UP000008177">
    <property type="component" value="Unplaced contigs"/>
</dbReference>
<name>G2YFE5_BOTF4</name>
<gene>
    <name evidence="2" type="ORF">BofuT4_uP088920.1</name>
</gene>
<dbReference type="HOGENOM" id="CLU_3142887_0_0_1"/>
<evidence type="ECO:0000256" key="1">
    <source>
        <dbReference type="SAM" id="Phobius"/>
    </source>
</evidence>
<evidence type="ECO:0000313" key="3">
    <source>
        <dbReference type="Proteomes" id="UP000008177"/>
    </source>
</evidence>